<evidence type="ECO:0000259" key="2">
    <source>
        <dbReference type="Pfam" id="PF07859"/>
    </source>
</evidence>
<evidence type="ECO:0000256" key="1">
    <source>
        <dbReference type="ARBA" id="ARBA00022801"/>
    </source>
</evidence>
<comment type="caution">
    <text evidence="3">The sequence shown here is derived from an EMBL/GenBank/DDBJ whole genome shotgun (WGS) entry which is preliminary data.</text>
</comment>
<keyword evidence="1 3" id="KW-0378">Hydrolase</keyword>
<proteinExistence type="predicted"/>
<dbReference type="Proteomes" id="UP001551695">
    <property type="component" value="Unassembled WGS sequence"/>
</dbReference>
<protein>
    <submittedName>
        <fullName evidence="3">Alpha/beta hydrolase</fullName>
    </submittedName>
</protein>
<dbReference type="SUPFAM" id="SSF53474">
    <property type="entry name" value="alpha/beta-Hydrolases"/>
    <property type="match status" value="1"/>
</dbReference>
<gene>
    <name evidence="3" type="ORF">AB0I48_09740</name>
</gene>
<dbReference type="GO" id="GO:0016787">
    <property type="term" value="F:hydrolase activity"/>
    <property type="evidence" value="ECO:0007669"/>
    <property type="project" value="UniProtKB-KW"/>
</dbReference>
<dbReference type="InterPro" id="IPR050300">
    <property type="entry name" value="GDXG_lipolytic_enzyme"/>
</dbReference>
<dbReference type="Gene3D" id="3.40.50.1820">
    <property type="entry name" value="alpha/beta hydrolase"/>
    <property type="match status" value="1"/>
</dbReference>
<dbReference type="InterPro" id="IPR013094">
    <property type="entry name" value="AB_hydrolase_3"/>
</dbReference>
<sequence length="305" mass="33006">MSFAMRMASLYMQRVAKPQMATAPRAWAQITAPKESGVPPRKLRARHAIRARQVGEFTCYSVLPAAGPAARLVLYVHGGGYYRQIARPHWTLISRLADAGVAVEVPIYGLSPRYSYRDAYPMLTAAYEQALSEHPDATVTIIGDSAGGGLALGFVQTLPVSRRPDRLILLSPWLDLTMSEQSDIYDPWLSRTGLIEAGRAWAHGTDLGDPLLSPLNGPLADLPPTHVYIGTRDLLYPDVLRLRRRAAEAGTDIRVTVCEGAIHVYPLVAAPEGRAASAAIVDEVRWPGRSGTDVSRGVGSGLSST</sequence>
<dbReference type="Pfam" id="PF07859">
    <property type="entry name" value="Abhydrolase_3"/>
    <property type="match status" value="1"/>
</dbReference>
<evidence type="ECO:0000313" key="3">
    <source>
        <dbReference type="EMBL" id="MEV0707833.1"/>
    </source>
</evidence>
<accession>A0ABV3FQZ8</accession>
<dbReference type="PANTHER" id="PTHR48081:SF8">
    <property type="entry name" value="ALPHA_BETA HYDROLASE FOLD-3 DOMAIN-CONTAINING PROTEIN-RELATED"/>
    <property type="match status" value="1"/>
</dbReference>
<dbReference type="EMBL" id="JBFAKC010000004">
    <property type="protein sequence ID" value="MEV0707833.1"/>
    <property type="molecule type" value="Genomic_DNA"/>
</dbReference>
<organism evidence="3 4">
    <name type="scientific">Nocardia aurea</name>
    <dbReference type="NCBI Taxonomy" id="2144174"/>
    <lineage>
        <taxon>Bacteria</taxon>
        <taxon>Bacillati</taxon>
        <taxon>Actinomycetota</taxon>
        <taxon>Actinomycetes</taxon>
        <taxon>Mycobacteriales</taxon>
        <taxon>Nocardiaceae</taxon>
        <taxon>Nocardia</taxon>
    </lineage>
</organism>
<dbReference type="PANTHER" id="PTHR48081">
    <property type="entry name" value="AB HYDROLASE SUPERFAMILY PROTEIN C4A8.06C"/>
    <property type="match status" value="1"/>
</dbReference>
<dbReference type="RefSeq" id="WP_355085498.1">
    <property type="nucleotide sequence ID" value="NZ_JBEXKW010000015.1"/>
</dbReference>
<evidence type="ECO:0000313" key="4">
    <source>
        <dbReference type="Proteomes" id="UP001551695"/>
    </source>
</evidence>
<keyword evidence="4" id="KW-1185">Reference proteome</keyword>
<name>A0ABV3FQZ8_9NOCA</name>
<feature type="domain" description="Alpha/beta hydrolase fold-3" evidence="2">
    <location>
        <begin position="73"/>
        <end position="265"/>
    </location>
</feature>
<reference evidence="3 4" key="1">
    <citation type="submission" date="2024-06" db="EMBL/GenBank/DDBJ databases">
        <title>The Natural Products Discovery Center: Release of the First 8490 Sequenced Strains for Exploring Actinobacteria Biosynthetic Diversity.</title>
        <authorList>
            <person name="Kalkreuter E."/>
            <person name="Kautsar S.A."/>
            <person name="Yang D."/>
            <person name="Bader C.D."/>
            <person name="Teijaro C.N."/>
            <person name="Fluegel L."/>
            <person name="Davis C.M."/>
            <person name="Simpson J.R."/>
            <person name="Lauterbach L."/>
            <person name="Steele A.D."/>
            <person name="Gui C."/>
            <person name="Meng S."/>
            <person name="Li G."/>
            <person name="Viehrig K."/>
            <person name="Ye F."/>
            <person name="Su P."/>
            <person name="Kiefer A.F."/>
            <person name="Nichols A."/>
            <person name="Cepeda A.J."/>
            <person name="Yan W."/>
            <person name="Fan B."/>
            <person name="Jiang Y."/>
            <person name="Adhikari A."/>
            <person name="Zheng C.-J."/>
            <person name="Schuster L."/>
            <person name="Cowan T.M."/>
            <person name="Smanski M.J."/>
            <person name="Chevrette M.G."/>
            <person name="De Carvalho L.P.S."/>
            <person name="Shen B."/>
        </authorList>
    </citation>
    <scope>NUCLEOTIDE SEQUENCE [LARGE SCALE GENOMIC DNA]</scope>
    <source>
        <strain evidence="3 4">NPDC050403</strain>
    </source>
</reference>
<dbReference type="InterPro" id="IPR029058">
    <property type="entry name" value="AB_hydrolase_fold"/>
</dbReference>